<keyword evidence="4" id="KW-0012">Acyltransferase</keyword>
<dbReference type="NCBIfam" id="TIGR03570">
    <property type="entry name" value="NeuD_NnaD"/>
    <property type="match status" value="1"/>
</dbReference>
<evidence type="ECO:0000256" key="3">
    <source>
        <dbReference type="ARBA" id="ARBA00022737"/>
    </source>
</evidence>
<keyword evidence="7" id="KW-1185">Reference proteome</keyword>
<feature type="domain" description="PglD N-terminal" evidence="5">
    <location>
        <begin position="2"/>
        <end position="80"/>
    </location>
</feature>
<evidence type="ECO:0000256" key="1">
    <source>
        <dbReference type="ARBA" id="ARBA00007274"/>
    </source>
</evidence>
<reference evidence="7" key="1">
    <citation type="journal article" date="2019" name="Int. J. Syst. Evol. Microbiol.">
        <title>The Global Catalogue of Microorganisms (GCM) 10K type strain sequencing project: providing services to taxonomists for standard genome sequencing and annotation.</title>
        <authorList>
            <consortium name="The Broad Institute Genomics Platform"/>
            <consortium name="The Broad Institute Genome Sequencing Center for Infectious Disease"/>
            <person name="Wu L."/>
            <person name="Ma J."/>
        </authorList>
    </citation>
    <scope>NUCLEOTIDE SEQUENCE [LARGE SCALE GENOMIC DNA]</scope>
    <source>
        <strain evidence="7">WYCCWR 13023</strain>
    </source>
</reference>
<dbReference type="InterPro" id="IPR011004">
    <property type="entry name" value="Trimer_LpxA-like_sf"/>
</dbReference>
<comment type="caution">
    <text evidence="6">The sequence shown here is derived from an EMBL/GenBank/DDBJ whole genome shotgun (WGS) entry which is preliminary data.</text>
</comment>
<proteinExistence type="inferred from homology"/>
<comment type="similarity">
    <text evidence="1">Belongs to the transferase hexapeptide repeat family.</text>
</comment>
<keyword evidence="2" id="KW-0808">Transferase</keyword>
<evidence type="ECO:0000313" key="6">
    <source>
        <dbReference type="EMBL" id="MFC4748962.1"/>
    </source>
</evidence>
<sequence>MLIVGAKGFAKEVLEVLKQLNEVENIVFYDDVTENMPEYLYDQFKILRNIQEVNIYFENIDNRFTLGIGDPKLRKILTDKFESIGGVFTSTISPKAIIGSFGNKIMHGVNLMSGVTITNDILIGKGVIINLNSTIGHDCEIEDYVEISPGVNISGNCKIGAFSVLGTNATILPRVIIGQNVIIGAGSVVTKDIPDNCLVVGTPGKIIKNLEPLKF</sequence>
<dbReference type="InterPro" id="IPR050179">
    <property type="entry name" value="Trans_hexapeptide_repeat"/>
</dbReference>
<evidence type="ECO:0000259" key="5">
    <source>
        <dbReference type="Pfam" id="PF17836"/>
    </source>
</evidence>
<evidence type="ECO:0000256" key="2">
    <source>
        <dbReference type="ARBA" id="ARBA00022679"/>
    </source>
</evidence>
<dbReference type="EMBL" id="JBHSGV010000006">
    <property type="protein sequence ID" value="MFC4748962.1"/>
    <property type="molecule type" value="Genomic_DNA"/>
</dbReference>
<organism evidence="6 7">
    <name type="scientific">Flavobacterium branchiicola</name>
    <dbReference type="NCBI Taxonomy" id="1114875"/>
    <lineage>
        <taxon>Bacteria</taxon>
        <taxon>Pseudomonadati</taxon>
        <taxon>Bacteroidota</taxon>
        <taxon>Flavobacteriia</taxon>
        <taxon>Flavobacteriales</taxon>
        <taxon>Flavobacteriaceae</taxon>
        <taxon>Flavobacterium</taxon>
    </lineage>
</organism>
<dbReference type="InterPro" id="IPR020019">
    <property type="entry name" value="AcTrfase_PglD-like"/>
</dbReference>
<dbReference type="Pfam" id="PF00132">
    <property type="entry name" value="Hexapep"/>
    <property type="match status" value="1"/>
</dbReference>
<dbReference type="PROSITE" id="PS00101">
    <property type="entry name" value="HEXAPEP_TRANSFERASES"/>
    <property type="match status" value="1"/>
</dbReference>
<gene>
    <name evidence="6" type="ORF">ACFO5S_16020</name>
</gene>
<accession>A0ABV9PFZ0</accession>
<dbReference type="CDD" id="cd03360">
    <property type="entry name" value="LbH_AT_putative"/>
    <property type="match status" value="1"/>
</dbReference>
<dbReference type="InterPro" id="IPR001451">
    <property type="entry name" value="Hexapep"/>
</dbReference>
<dbReference type="Gene3D" id="2.160.10.10">
    <property type="entry name" value="Hexapeptide repeat proteins"/>
    <property type="match status" value="1"/>
</dbReference>
<dbReference type="Gene3D" id="3.40.50.20">
    <property type="match status" value="1"/>
</dbReference>
<dbReference type="Pfam" id="PF17836">
    <property type="entry name" value="PglD_N"/>
    <property type="match status" value="1"/>
</dbReference>
<dbReference type="InterPro" id="IPR018357">
    <property type="entry name" value="Hexapep_transf_CS"/>
</dbReference>
<evidence type="ECO:0000313" key="7">
    <source>
        <dbReference type="Proteomes" id="UP001595935"/>
    </source>
</evidence>
<dbReference type="Proteomes" id="UP001595935">
    <property type="component" value="Unassembled WGS sequence"/>
</dbReference>
<evidence type="ECO:0000256" key="4">
    <source>
        <dbReference type="ARBA" id="ARBA00023315"/>
    </source>
</evidence>
<dbReference type="RefSeq" id="WP_213258901.1">
    <property type="nucleotide sequence ID" value="NZ_JAGYWA010000006.1"/>
</dbReference>
<dbReference type="InterPro" id="IPR041561">
    <property type="entry name" value="PglD_N"/>
</dbReference>
<dbReference type="PANTHER" id="PTHR43300">
    <property type="entry name" value="ACETYLTRANSFERASE"/>
    <property type="match status" value="1"/>
</dbReference>
<name>A0ABV9PFZ0_9FLAO</name>
<protein>
    <submittedName>
        <fullName evidence="6">Acetyltransferase</fullName>
    </submittedName>
</protein>
<keyword evidence="3" id="KW-0677">Repeat</keyword>
<dbReference type="SUPFAM" id="SSF51161">
    <property type="entry name" value="Trimeric LpxA-like enzymes"/>
    <property type="match status" value="1"/>
</dbReference>